<evidence type="ECO:0000256" key="1">
    <source>
        <dbReference type="ARBA" id="ARBA00006534"/>
    </source>
</evidence>
<evidence type="ECO:0000256" key="4">
    <source>
        <dbReference type="ARBA" id="ARBA00022825"/>
    </source>
</evidence>
<dbReference type="InterPro" id="IPR005320">
    <property type="entry name" value="Peptidase_S51"/>
</dbReference>
<evidence type="ECO:0000313" key="5">
    <source>
        <dbReference type="EMBL" id="MFA0814024.1"/>
    </source>
</evidence>
<dbReference type="InterPro" id="IPR029062">
    <property type="entry name" value="Class_I_gatase-like"/>
</dbReference>
<keyword evidence="4" id="KW-0720">Serine protease</keyword>
<keyword evidence="3" id="KW-0378">Hydrolase</keyword>
<accession>A0ABV4P7U8</accession>
<gene>
    <name evidence="5" type="ORF">ACCI49_24465</name>
</gene>
<comment type="caution">
    <text evidence="5">The sequence shown here is derived from an EMBL/GenBank/DDBJ whole genome shotgun (WGS) entry which is preliminary data.</text>
</comment>
<dbReference type="SUPFAM" id="SSF52317">
    <property type="entry name" value="Class I glutamine amidotransferase-like"/>
    <property type="match status" value="1"/>
</dbReference>
<organism evidence="5 6">
    <name type="scientific">Microbulbifer epialgicus</name>
    <dbReference type="NCBI Taxonomy" id="393907"/>
    <lineage>
        <taxon>Bacteria</taxon>
        <taxon>Pseudomonadati</taxon>
        <taxon>Pseudomonadota</taxon>
        <taxon>Gammaproteobacteria</taxon>
        <taxon>Cellvibrionales</taxon>
        <taxon>Microbulbiferaceae</taxon>
        <taxon>Microbulbifer</taxon>
    </lineage>
</organism>
<dbReference type="EMBL" id="JBGMEK010000203">
    <property type="protein sequence ID" value="MFA0814024.1"/>
    <property type="molecule type" value="Genomic_DNA"/>
</dbReference>
<sequence>MTKLFLTSYFAEVADLIGSYEIGLEGKAVTFIPTASFPEEVTFYVDDARRALEKLGLIVDELDVSTALTSEIEDKIKNNEFIYVTGGNTFFLLQELRRSGADKIILEQVRSGKTYIGESAGSVVLSPNIAYIQEMDDVDAAKSLESYDGLNFVDFSPLPHYGNQPFKDAAERVKSEFSNVINIYPYSNNQVIAVTDGTAETLSVEPL</sequence>
<evidence type="ECO:0000256" key="2">
    <source>
        <dbReference type="ARBA" id="ARBA00022670"/>
    </source>
</evidence>
<name>A0ABV4P7U8_9GAMM</name>
<proteinExistence type="inferred from homology"/>
<dbReference type="Proteomes" id="UP001569428">
    <property type="component" value="Unassembled WGS sequence"/>
</dbReference>
<comment type="similarity">
    <text evidence="1">Belongs to the peptidase S51 family.</text>
</comment>
<dbReference type="RefSeq" id="WP_371841867.1">
    <property type="nucleotide sequence ID" value="NZ_JBGMEK010000203.1"/>
</dbReference>
<keyword evidence="2" id="KW-0645">Protease</keyword>
<reference evidence="5 6" key="1">
    <citation type="submission" date="2024-08" db="EMBL/GenBank/DDBJ databases">
        <authorList>
            <person name="Ishaq N."/>
        </authorList>
    </citation>
    <scope>NUCLEOTIDE SEQUENCE [LARGE SCALE GENOMIC DNA]</scope>
    <source>
        <strain evidence="5 6">DSM 18651</strain>
    </source>
</reference>
<dbReference type="PANTHER" id="PTHR20842:SF0">
    <property type="entry name" value="ALPHA-ASPARTYL DIPEPTIDASE"/>
    <property type="match status" value="1"/>
</dbReference>
<keyword evidence="6" id="KW-1185">Reference proteome</keyword>
<protein>
    <submittedName>
        <fullName evidence="5">Type 1 glutamine amidotransferase-like domain-containing protein</fullName>
    </submittedName>
</protein>
<evidence type="ECO:0000313" key="6">
    <source>
        <dbReference type="Proteomes" id="UP001569428"/>
    </source>
</evidence>
<dbReference type="Pfam" id="PF03575">
    <property type="entry name" value="Peptidase_S51"/>
    <property type="match status" value="1"/>
</dbReference>
<dbReference type="PANTHER" id="PTHR20842">
    <property type="entry name" value="PROTEASE S51 ALPHA-ASPARTYL DIPEPTIDASE"/>
    <property type="match status" value="1"/>
</dbReference>
<evidence type="ECO:0000256" key="3">
    <source>
        <dbReference type="ARBA" id="ARBA00022801"/>
    </source>
</evidence>
<dbReference type="Gene3D" id="3.40.50.880">
    <property type="match status" value="1"/>
</dbReference>